<dbReference type="PROSITE" id="PS50125">
    <property type="entry name" value="GUANYLATE_CYCLASE_2"/>
    <property type="match status" value="1"/>
</dbReference>
<name>A0A0K2TJP5_LEPSM</name>
<sequence length="652" mass="74902">MLSPQNNVRRRKEPVIIKNNNKINVDEEEANESFEGTISRYGIFNINPVTKTGQRLHMIHMLLLPFLPIAALIIQNTTALFELMHYQKEVTWIGKQVDGVTLLEKFITNLQRERAEVAFYIFTNGTQTLELNLTTRFRYTDRALEKMPWPKLDSANSSKATVSNVDSTMFQSKLRFQIRHEDFRQKIDNNDGDINAILKWYKVADAIFLTQLSSEIKLTNKSSVWRYLVAYKNLLSAIENLGIAVVYGIRYYGQGNITEDNYIQFIRHDTLSSEYLNKSQNFVKEVRQDLNELKQKGNSYKTWEKSRLEVMHRLSRKQASPFEAFRYYQATYRYTEGLRLVLKNLRRKINKIVGKNLYSANKQQVFGIVVLVLVLIISPVIILLVRNATLTIQVFSLSLAKKAQELKLEKRKSDKLLYQMLPPTVAESLQAKKPVTSETFESVTVYFSDIVGFNELAAESTPMQVVTLLNSLYKLFDARIDRYDVYKVETINDSYMVASGLPVRNGDKHAAEIATMALDLLTRSSTFIIPHRQGEKLQLRIGIHTGPVVAGVVGSKMPRYCLFGDTVNTASRMETNGEAMKIHISMETKLLLDTLGRYKTERRGLVEIKGKGLLDTYWLLGRDDGLQDVVHINESYNTEEGPDYMEELKAFR</sequence>
<dbReference type="PANTHER" id="PTHR11920:SF504">
    <property type="entry name" value="GUANYLATE CYCLASE"/>
    <property type="match status" value="1"/>
</dbReference>
<keyword evidence="4" id="KW-0732">Signal</keyword>
<dbReference type="InterPro" id="IPR013587">
    <property type="entry name" value="Nitrate/nitrite_sensing"/>
</dbReference>
<keyword evidence="6 14" id="KW-1133">Transmembrane helix</keyword>
<dbReference type="InterPro" id="IPR050401">
    <property type="entry name" value="Cyclic_nucleotide_synthase"/>
</dbReference>
<dbReference type="Pfam" id="PF00211">
    <property type="entry name" value="Guanylate_cyc"/>
    <property type="match status" value="1"/>
</dbReference>
<keyword evidence="8 14" id="KW-0472">Membrane</keyword>
<evidence type="ECO:0000256" key="2">
    <source>
        <dbReference type="ARBA" id="ARBA00012202"/>
    </source>
</evidence>
<dbReference type="EMBL" id="HACA01008788">
    <property type="protein sequence ID" value="CDW26149.1"/>
    <property type="molecule type" value="Transcribed_RNA"/>
</dbReference>
<dbReference type="GO" id="GO:0007168">
    <property type="term" value="P:receptor guanylyl cyclase signaling pathway"/>
    <property type="evidence" value="ECO:0007669"/>
    <property type="project" value="TreeGrafter"/>
</dbReference>
<evidence type="ECO:0000256" key="10">
    <source>
        <dbReference type="ARBA" id="ARBA00023180"/>
    </source>
</evidence>
<dbReference type="OrthoDB" id="1890790at2759"/>
<dbReference type="PANTHER" id="PTHR11920">
    <property type="entry name" value="GUANYLYL CYCLASE"/>
    <property type="match status" value="1"/>
</dbReference>
<dbReference type="Pfam" id="PF07701">
    <property type="entry name" value="HNOBA"/>
    <property type="match status" value="1"/>
</dbReference>
<dbReference type="Gene3D" id="6.10.250.780">
    <property type="match status" value="1"/>
</dbReference>
<evidence type="ECO:0000259" key="15">
    <source>
        <dbReference type="PROSITE" id="PS50125"/>
    </source>
</evidence>
<evidence type="ECO:0000256" key="4">
    <source>
        <dbReference type="ARBA" id="ARBA00022729"/>
    </source>
</evidence>
<keyword evidence="7" id="KW-0342">GTP-binding</keyword>
<dbReference type="InterPro" id="IPR029787">
    <property type="entry name" value="Nucleotide_cyclase"/>
</dbReference>
<evidence type="ECO:0000256" key="9">
    <source>
        <dbReference type="ARBA" id="ARBA00023170"/>
    </source>
</evidence>
<dbReference type="GO" id="GO:0035556">
    <property type="term" value="P:intracellular signal transduction"/>
    <property type="evidence" value="ECO:0007669"/>
    <property type="project" value="InterPro"/>
</dbReference>
<dbReference type="InterPro" id="IPR011645">
    <property type="entry name" value="HNOB_dom_associated"/>
</dbReference>
<dbReference type="GO" id="GO:0001653">
    <property type="term" value="F:peptide receptor activity"/>
    <property type="evidence" value="ECO:0007669"/>
    <property type="project" value="TreeGrafter"/>
</dbReference>
<feature type="domain" description="Guanylate cyclase" evidence="15">
    <location>
        <begin position="444"/>
        <end position="574"/>
    </location>
</feature>
<feature type="transmembrane region" description="Helical" evidence="14">
    <location>
        <begin position="56"/>
        <end position="74"/>
    </location>
</feature>
<keyword evidence="9" id="KW-0675">Receptor</keyword>
<dbReference type="GO" id="GO:0004383">
    <property type="term" value="F:guanylate cyclase activity"/>
    <property type="evidence" value="ECO:0007669"/>
    <property type="project" value="UniProtKB-EC"/>
</dbReference>
<protein>
    <recommendedName>
        <fullName evidence="2">guanylate cyclase</fullName>
        <ecNumber evidence="2">4.6.1.2</ecNumber>
    </recommendedName>
</protein>
<dbReference type="SUPFAM" id="SSF55073">
    <property type="entry name" value="Nucleotide cyclase"/>
    <property type="match status" value="1"/>
</dbReference>
<dbReference type="CDD" id="cd07302">
    <property type="entry name" value="CHD"/>
    <property type="match status" value="1"/>
</dbReference>
<evidence type="ECO:0000256" key="8">
    <source>
        <dbReference type="ARBA" id="ARBA00023136"/>
    </source>
</evidence>
<dbReference type="AlphaFoldDB" id="A0A0K2TJP5"/>
<dbReference type="EC" id="4.6.1.2" evidence="2"/>
<evidence type="ECO:0000256" key="1">
    <source>
        <dbReference type="ARBA" id="ARBA00004479"/>
    </source>
</evidence>
<dbReference type="SMART" id="SM00044">
    <property type="entry name" value="CYCc"/>
    <property type="match status" value="1"/>
</dbReference>
<evidence type="ECO:0000256" key="3">
    <source>
        <dbReference type="ARBA" id="ARBA00022692"/>
    </source>
</evidence>
<dbReference type="Pfam" id="PF08376">
    <property type="entry name" value="NIT"/>
    <property type="match status" value="1"/>
</dbReference>
<keyword evidence="11 13" id="KW-0456">Lyase</keyword>
<dbReference type="GO" id="GO:0004016">
    <property type="term" value="F:adenylate cyclase activity"/>
    <property type="evidence" value="ECO:0007669"/>
    <property type="project" value="TreeGrafter"/>
</dbReference>
<comment type="similarity">
    <text evidence="13">Belongs to the adenylyl cyclase class-4/guanylyl cyclase family.</text>
</comment>
<reference evidence="16" key="1">
    <citation type="submission" date="2014-05" db="EMBL/GenBank/DDBJ databases">
        <authorList>
            <person name="Chronopoulou M."/>
        </authorList>
    </citation>
    <scope>NUCLEOTIDE SEQUENCE</scope>
    <source>
        <tissue evidence="16">Whole organism</tissue>
    </source>
</reference>
<evidence type="ECO:0000256" key="7">
    <source>
        <dbReference type="ARBA" id="ARBA00023134"/>
    </source>
</evidence>
<organism evidence="16">
    <name type="scientific">Lepeophtheirus salmonis</name>
    <name type="common">Salmon louse</name>
    <name type="synonym">Caligus salmonis</name>
    <dbReference type="NCBI Taxonomy" id="72036"/>
    <lineage>
        <taxon>Eukaryota</taxon>
        <taxon>Metazoa</taxon>
        <taxon>Ecdysozoa</taxon>
        <taxon>Arthropoda</taxon>
        <taxon>Crustacea</taxon>
        <taxon>Multicrustacea</taxon>
        <taxon>Hexanauplia</taxon>
        <taxon>Copepoda</taxon>
        <taxon>Siphonostomatoida</taxon>
        <taxon>Caligidae</taxon>
        <taxon>Lepeophtheirus</taxon>
    </lineage>
</organism>
<evidence type="ECO:0000256" key="14">
    <source>
        <dbReference type="SAM" id="Phobius"/>
    </source>
</evidence>
<feature type="transmembrane region" description="Helical" evidence="14">
    <location>
        <begin position="365"/>
        <end position="385"/>
    </location>
</feature>
<evidence type="ECO:0000256" key="12">
    <source>
        <dbReference type="ARBA" id="ARBA00023293"/>
    </source>
</evidence>
<evidence type="ECO:0000256" key="13">
    <source>
        <dbReference type="RuleBase" id="RU000405"/>
    </source>
</evidence>
<dbReference type="Gene3D" id="3.30.70.1230">
    <property type="entry name" value="Nucleotide cyclase"/>
    <property type="match status" value="1"/>
</dbReference>
<comment type="subcellular location">
    <subcellularLocation>
        <location evidence="1">Membrane</location>
        <topology evidence="1">Single-pass type I membrane protein</topology>
    </subcellularLocation>
</comment>
<keyword evidence="12" id="KW-0141">cGMP biosynthesis</keyword>
<accession>A0A0K2TJP5</accession>
<dbReference type="PROSITE" id="PS00452">
    <property type="entry name" value="GUANYLATE_CYCLASE_1"/>
    <property type="match status" value="1"/>
</dbReference>
<keyword evidence="10" id="KW-0325">Glycoprotein</keyword>
<dbReference type="GO" id="GO:0005886">
    <property type="term" value="C:plasma membrane"/>
    <property type="evidence" value="ECO:0007669"/>
    <property type="project" value="TreeGrafter"/>
</dbReference>
<dbReference type="InterPro" id="IPR001054">
    <property type="entry name" value="A/G_cyclase"/>
</dbReference>
<keyword evidence="5" id="KW-0547">Nucleotide-binding</keyword>
<evidence type="ECO:0000256" key="5">
    <source>
        <dbReference type="ARBA" id="ARBA00022741"/>
    </source>
</evidence>
<evidence type="ECO:0000256" key="11">
    <source>
        <dbReference type="ARBA" id="ARBA00023239"/>
    </source>
</evidence>
<evidence type="ECO:0000313" key="16">
    <source>
        <dbReference type="EMBL" id="CDW26149.1"/>
    </source>
</evidence>
<evidence type="ECO:0000256" key="6">
    <source>
        <dbReference type="ARBA" id="ARBA00022989"/>
    </source>
</evidence>
<proteinExistence type="inferred from homology"/>
<dbReference type="FunFam" id="3.30.70.1230:FF:000004">
    <property type="entry name" value="Guanylate cyclase"/>
    <property type="match status" value="1"/>
</dbReference>
<dbReference type="GO" id="GO:0005525">
    <property type="term" value="F:GTP binding"/>
    <property type="evidence" value="ECO:0007669"/>
    <property type="project" value="UniProtKB-KW"/>
</dbReference>
<dbReference type="InterPro" id="IPR018297">
    <property type="entry name" value="A/G_cyclase_CS"/>
</dbReference>
<keyword evidence="3 14" id="KW-0812">Transmembrane</keyword>